<dbReference type="GO" id="GO:0004174">
    <property type="term" value="F:electron-transferring-flavoprotein dehydrogenase activity"/>
    <property type="evidence" value="ECO:0007669"/>
    <property type="project" value="TreeGrafter"/>
</dbReference>
<dbReference type="Proteomes" id="UP001175000">
    <property type="component" value="Unassembled WGS sequence"/>
</dbReference>
<dbReference type="GO" id="GO:0050660">
    <property type="term" value="F:flavin adenine dinucleotide binding"/>
    <property type="evidence" value="ECO:0007669"/>
    <property type="project" value="TreeGrafter"/>
</dbReference>
<dbReference type="Pfam" id="PF07992">
    <property type="entry name" value="Pyr_redox_2"/>
    <property type="match status" value="1"/>
</dbReference>
<comment type="similarity">
    <text evidence="1">Belongs to the FAD-dependent oxidoreductase family.</text>
</comment>
<dbReference type="Gene3D" id="3.50.50.100">
    <property type="match status" value="1"/>
</dbReference>
<proteinExistence type="inferred from homology"/>
<dbReference type="InterPro" id="IPR023753">
    <property type="entry name" value="FAD/NAD-binding_dom"/>
</dbReference>
<sequence length="420" mass="44583">MAKPTTTSKSLIIIGGSWGGISLSHYLLKHVLPHLNKTSPSSYELILISSSTEAFCRPACPRALISDSLLPQDKLFVSIPSLFTQYSPPSTFRFLHATATSLNTSSRTLTITSHSPSPHEPTITTLPYHALVIATGASTPSPLLGLSSGIDTTSLRASWASFRAALPSAKRIVISGGGPSGVEVAGELAEHLNGAMPRSWLSLPPARTDPKVEIVLVTAAKRILPDLRESLAQRAETYLAALGVKVVKGVRVEGVVPSGKGEGVVLKLGSGERMEADLYVPCVGTTPNTGFVEDKGLLGEDGRVVTNEGTLRVDKVGGEGRVYAIGDASNFAKPGVHNTLSAVPVLGTNMKKDLAGGQGEDKIFVEDTRETQLVPIGRSKGVGAMKGWWLPSCAVWLIKGRDYWLWTTGDVWSGKAWAKE</sequence>
<name>A0AA40BWP9_9PEZI</name>
<feature type="domain" description="FAD/NAD(P)-binding" evidence="5">
    <location>
        <begin position="10"/>
        <end position="329"/>
    </location>
</feature>
<protein>
    <recommendedName>
        <fullName evidence="5">FAD/NAD(P)-binding domain-containing protein</fullName>
    </recommendedName>
</protein>
<dbReference type="PRINTS" id="PR00469">
    <property type="entry name" value="PNDRDTASEII"/>
</dbReference>
<dbReference type="PANTHER" id="PTHR43735">
    <property type="entry name" value="APOPTOSIS-INDUCING FACTOR 1"/>
    <property type="match status" value="1"/>
</dbReference>
<evidence type="ECO:0000256" key="3">
    <source>
        <dbReference type="ARBA" id="ARBA00022827"/>
    </source>
</evidence>
<evidence type="ECO:0000313" key="7">
    <source>
        <dbReference type="Proteomes" id="UP001175000"/>
    </source>
</evidence>
<evidence type="ECO:0000259" key="5">
    <source>
        <dbReference type="Pfam" id="PF07992"/>
    </source>
</evidence>
<dbReference type="AlphaFoldDB" id="A0AA40BWP9"/>
<dbReference type="PANTHER" id="PTHR43735:SF3">
    <property type="entry name" value="FERROPTOSIS SUPPRESSOR PROTEIN 1"/>
    <property type="match status" value="1"/>
</dbReference>
<dbReference type="EMBL" id="JAULSU010000005">
    <property type="protein sequence ID" value="KAK0616536.1"/>
    <property type="molecule type" value="Genomic_DNA"/>
</dbReference>
<organism evidence="6 7">
    <name type="scientific">Immersiella caudata</name>
    <dbReference type="NCBI Taxonomy" id="314043"/>
    <lineage>
        <taxon>Eukaryota</taxon>
        <taxon>Fungi</taxon>
        <taxon>Dikarya</taxon>
        <taxon>Ascomycota</taxon>
        <taxon>Pezizomycotina</taxon>
        <taxon>Sordariomycetes</taxon>
        <taxon>Sordariomycetidae</taxon>
        <taxon>Sordariales</taxon>
        <taxon>Lasiosphaeriaceae</taxon>
        <taxon>Immersiella</taxon>
    </lineage>
</organism>
<dbReference type="PRINTS" id="PR00368">
    <property type="entry name" value="FADPNR"/>
</dbReference>
<dbReference type="InterPro" id="IPR036188">
    <property type="entry name" value="FAD/NAD-bd_sf"/>
</dbReference>
<keyword evidence="4" id="KW-0560">Oxidoreductase</keyword>
<keyword evidence="7" id="KW-1185">Reference proteome</keyword>
<dbReference type="SUPFAM" id="SSF51905">
    <property type="entry name" value="FAD/NAD(P)-binding domain"/>
    <property type="match status" value="1"/>
</dbReference>
<reference evidence="6" key="1">
    <citation type="submission" date="2023-06" db="EMBL/GenBank/DDBJ databases">
        <title>Genome-scale phylogeny and comparative genomics of the fungal order Sordariales.</title>
        <authorList>
            <consortium name="Lawrence Berkeley National Laboratory"/>
            <person name="Hensen N."/>
            <person name="Bonometti L."/>
            <person name="Westerberg I."/>
            <person name="Brannstrom I.O."/>
            <person name="Guillou S."/>
            <person name="Cros-Aarteil S."/>
            <person name="Calhoun S."/>
            <person name="Haridas S."/>
            <person name="Kuo A."/>
            <person name="Mondo S."/>
            <person name="Pangilinan J."/>
            <person name="Riley R."/>
            <person name="Labutti K."/>
            <person name="Andreopoulos B."/>
            <person name="Lipzen A."/>
            <person name="Chen C."/>
            <person name="Yanf M."/>
            <person name="Daum C."/>
            <person name="Ng V."/>
            <person name="Clum A."/>
            <person name="Steindorff A."/>
            <person name="Ohm R."/>
            <person name="Martin F."/>
            <person name="Silar P."/>
            <person name="Natvig D."/>
            <person name="Lalanne C."/>
            <person name="Gautier V."/>
            <person name="Ament-Velasquez S.L."/>
            <person name="Kruys A."/>
            <person name="Hutchinson M.I."/>
            <person name="Powell A.J."/>
            <person name="Barry K."/>
            <person name="Miller A.N."/>
            <person name="Grigoriev I.V."/>
            <person name="Debuchy R."/>
            <person name="Gladieux P."/>
            <person name="Thoren M.H."/>
            <person name="Johannesson H."/>
        </authorList>
    </citation>
    <scope>NUCLEOTIDE SEQUENCE</scope>
    <source>
        <strain evidence="6">CBS 606.72</strain>
    </source>
</reference>
<comment type="caution">
    <text evidence="6">The sequence shown here is derived from an EMBL/GenBank/DDBJ whole genome shotgun (WGS) entry which is preliminary data.</text>
</comment>
<evidence type="ECO:0000313" key="6">
    <source>
        <dbReference type="EMBL" id="KAK0616536.1"/>
    </source>
</evidence>
<dbReference type="GO" id="GO:0005737">
    <property type="term" value="C:cytoplasm"/>
    <property type="evidence" value="ECO:0007669"/>
    <property type="project" value="TreeGrafter"/>
</dbReference>
<evidence type="ECO:0000256" key="2">
    <source>
        <dbReference type="ARBA" id="ARBA00022630"/>
    </source>
</evidence>
<evidence type="ECO:0000256" key="4">
    <source>
        <dbReference type="ARBA" id="ARBA00023002"/>
    </source>
</evidence>
<accession>A0AA40BWP9</accession>
<keyword evidence="2" id="KW-0285">Flavoprotein</keyword>
<keyword evidence="3" id="KW-0274">FAD</keyword>
<gene>
    <name evidence="6" type="ORF">B0T14DRAFT_497760</name>
</gene>
<evidence type="ECO:0000256" key="1">
    <source>
        <dbReference type="ARBA" id="ARBA00006442"/>
    </source>
</evidence>